<keyword evidence="1" id="KW-1133">Transmembrane helix</keyword>
<feature type="transmembrane region" description="Helical" evidence="1">
    <location>
        <begin position="133"/>
        <end position="160"/>
    </location>
</feature>
<keyword evidence="1" id="KW-0472">Membrane</keyword>
<protein>
    <submittedName>
        <fullName evidence="2">Uncharacterized protein</fullName>
    </submittedName>
</protein>
<keyword evidence="3" id="KW-1185">Reference proteome</keyword>
<evidence type="ECO:0000313" key="2">
    <source>
        <dbReference type="EMBL" id="CAL8125323.1"/>
    </source>
</evidence>
<comment type="caution">
    <text evidence="2">The sequence shown here is derived from an EMBL/GenBank/DDBJ whole genome shotgun (WGS) entry which is preliminary data.</text>
</comment>
<name>A0ABP1RFG1_9HEXA</name>
<organism evidence="2 3">
    <name type="scientific">Orchesella dallaii</name>
    <dbReference type="NCBI Taxonomy" id="48710"/>
    <lineage>
        <taxon>Eukaryota</taxon>
        <taxon>Metazoa</taxon>
        <taxon>Ecdysozoa</taxon>
        <taxon>Arthropoda</taxon>
        <taxon>Hexapoda</taxon>
        <taxon>Collembola</taxon>
        <taxon>Entomobryomorpha</taxon>
        <taxon>Entomobryoidea</taxon>
        <taxon>Orchesellidae</taxon>
        <taxon>Orchesellinae</taxon>
        <taxon>Orchesella</taxon>
    </lineage>
</organism>
<evidence type="ECO:0000256" key="1">
    <source>
        <dbReference type="SAM" id="Phobius"/>
    </source>
</evidence>
<feature type="transmembrane region" description="Helical" evidence="1">
    <location>
        <begin position="254"/>
        <end position="281"/>
    </location>
</feature>
<evidence type="ECO:0000313" key="3">
    <source>
        <dbReference type="Proteomes" id="UP001642540"/>
    </source>
</evidence>
<sequence length="385" mass="44670">MLSNRVYFLLGLFLPLLPLLGVIPFSWDRKKKLISYSKHGRLLTRFNFILIFGMFLFPAIQTIRLSLTGGNINDVNTSYVRSIARLISLEIFSLLMFREDDGFSVINSLLILLRHINNVYLPNFDPNESKYSYLLEFVFLIIGGGVGLLALANLVVIILLPNSSSQLGSVLPSNTPSLIRFIVTYVYPCHCLIIIHVALYIIACVGFLYGVIVVPFVIFEFHVDRKKYLTLEELRKPYTLMKAFRMMQVMQDKLMHLVGIFLVPTQSFFGNLIVFCSYMIIKYRHEMNIATVGMMFVWSFMGFVSWGWILLVGGYLHLYRSRVLTSWKYHQWRTPQERRIMSKFRKSCKPIMIHYGKTYTIRRVSVLKFIRGFTKGILDALLTLD</sequence>
<reference evidence="2 3" key="1">
    <citation type="submission" date="2024-08" db="EMBL/GenBank/DDBJ databases">
        <authorList>
            <person name="Cucini C."/>
            <person name="Frati F."/>
        </authorList>
    </citation>
    <scope>NUCLEOTIDE SEQUENCE [LARGE SCALE GENOMIC DNA]</scope>
</reference>
<dbReference type="EMBL" id="CAXLJM020000069">
    <property type="protein sequence ID" value="CAL8125323.1"/>
    <property type="molecule type" value="Genomic_DNA"/>
</dbReference>
<accession>A0ABP1RFG1</accession>
<dbReference type="Proteomes" id="UP001642540">
    <property type="component" value="Unassembled WGS sequence"/>
</dbReference>
<feature type="transmembrane region" description="Helical" evidence="1">
    <location>
        <begin position="48"/>
        <end position="67"/>
    </location>
</feature>
<feature type="transmembrane region" description="Helical" evidence="1">
    <location>
        <begin position="193"/>
        <end position="219"/>
    </location>
</feature>
<keyword evidence="1" id="KW-0812">Transmembrane</keyword>
<gene>
    <name evidence="2" type="ORF">ODALV1_LOCUS20928</name>
</gene>
<proteinExistence type="predicted"/>
<feature type="transmembrane region" description="Helical" evidence="1">
    <location>
        <begin position="6"/>
        <end position="27"/>
    </location>
</feature>
<feature type="transmembrane region" description="Helical" evidence="1">
    <location>
        <begin position="293"/>
        <end position="318"/>
    </location>
</feature>